<evidence type="ECO:0008006" key="5">
    <source>
        <dbReference type="Google" id="ProtNLM"/>
    </source>
</evidence>
<dbReference type="EMBL" id="RYZI01000042">
    <property type="protein sequence ID" value="RWA12774.1"/>
    <property type="molecule type" value="Genomic_DNA"/>
</dbReference>
<dbReference type="GO" id="GO:0004364">
    <property type="term" value="F:glutathione transferase activity"/>
    <property type="evidence" value="ECO:0007669"/>
    <property type="project" value="TreeGrafter"/>
</dbReference>
<gene>
    <name evidence="3" type="ORF">EKO27_g2331</name>
</gene>
<evidence type="ECO:0000313" key="4">
    <source>
        <dbReference type="Proteomes" id="UP000286045"/>
    </source>
</evidence>
<dbReference type="InterPro" id="IPR010987">
    <property type="entry name" value="Glutathione-S-Trfase_C-like"/>
</dbReference>
<dbReference type="CDD" id="cd03192">
    <property type="entry name" value="GST_C_Sigma_like"/>
    <property type="match status" value="1"/>
</dbReference>
<reference evidence="3 4" key="1">
    <citation type="submission" date="2018-12" db="EMBL/GenBank/DDBJ databases">
        <title>Draft genome sequence of Xylaria grammica IHI A82.</title>
        <authorList>
            <person name="Buettner E."/>
            <person name="Kellner H."/>
        </authorList>
    </citation>
    <scope>NUCLEOTIDE SEQUENCE [LARGE SCALE GENOMIC DNA]</scope>
    <source>
        <strain evidence="3 4">IHI A82</strain>
    </source>
</reference>
<sequence>MSQKVSSDNISPYELIYYGGVPGRGEHIRLALEEAGASYTDTATLPMGEGREAVTTALEKNPRSQNPPYYAPPLFRHGALTISQTSNILLYLGPKLRLAGGGEDDVYRVNALALTALDGLSNEVHDCHHPIAVELYYEEQKEESHRRSKEWVKNRLPKHLGYWEKVLTSSEGPWLLGESFTYADLVLFQASFSFLLLSVRDPFHAQVPSTSPFSNMFAFPKAMGQAKQSGKYDRVFQLWEAVKARPNIAAYLSSERRQKYDWGIYRYYPENDVVAD</sequence>
<dbReference type="PROSITE" id="PS50405">
    <property type="entry name" value="GST_CTER"/>
    <property type="match status" value="1"/>
</dbReference>
<dbReference type="AlphaFoldDB" id="A0A439DEC9"/>
<dbReference type="PANTHER" id="PTHR11571:SF263">
    <property type="entry name" value="GLUTATHIONE S-TRANSFERASE"/>
    <property type="match status" value="1"/>
</dbReference>
<name>A0A439DEC9_9PEZI</name>
<dbReference type="Pfam" id="PF14497">
    <property type="entry name" value="GST_C_3"/>
    <property type="match status" value="1"/>
</dbReference>
<organism evidence="3 4">
    <name type="scientific">Xylaria grammica</name>
    <dbReference type="NCBI Taxonomy" id="363999"/>
    <lineage>
        <taxon>Eukaryota</taxon>
        <taxon>Fungi</taxon>
        <taxon>Dikarya</taxon>
        <taxon>Ascomycota</taxon>
        <taxon>Pezizomycotina</taxon>
        <taxon>Sordariomycetes</taxon>
        <taxon>Xylariomycetidae</taxon>
        <taxon>Xylariales</taxon>
        <taxon>Xylariaceae</taxon>
        <taxon>Xylaria</taxon>
    </lineage>
</organism>
<dbReference type="InterPro" id="IPR004046">
    <property type="entry name" value="GST_C"/>
</dbReference>
<feature type="domain" description="GST N-terminal" evidence="1">
    <location>
        <begin position="12"/>
        <end position="100"/>
    </location>
</feature>
<dbReference type="InterPro" id="IPR036249">
    <property type="entry name" value="Thioredoxin-like_sf"/>
</dbReference>
<protein>
    <recommendedName>
        <fullName evidence="5">Glutathione S-transferase</fullName>
    </recommendedName>
</protein>
<dbReference type="SUPFAM" id="SSF52833">
    <property type="entry name" value="Thioredoxin-like"/>
    <property type="match status" value="1"/>
</dbReference>
<dbReference type="InterPro" id="IPR004045">
    <property type="entry name" value="Glutathione_S-Trfase_N"/>
</dbReference>
<evidence type="ECO:0000313" key="3">
    <source>
        <dbReference type="EMBL" id="RWA12774.1"/>
    </source>
</evidence>
<feature type="domain" description="GST C-terminal" evidence="2">
    <location>
        <begin position="110"/>
        <end position="262"/>
    </location>
</feature>
<keyword evidence="4" id="KW-1185">Reference proteome</keyword>
<comment type="caution">
    <text evidence="3">The sequence shown here is derived from an EMBL/GenBank/DDBJ whole genome shotgun (WGS) entry which is preliminary data.</text>
</comment>
<dbReference type="InterPro" id="IPR050213">
    <property type="entry name" value="GST_superfamily"/>
</dbReference>
<dbReference type="STRING" id="363999.A0A439DEC9"/>
<dbReference type="Proteomes" id="UP000286045">
    <property type="component" value="Unassembled WGS sequence"/>
</dbReference>
<proteinExistence type="predicted"/>
<dbReference type="Gene3D" id="1.20.1050.10">
    <property type="match status" value="1"/>
</dbReference>
<dbReference type="PROSITE" id="PS50404">
    <property type="entry name" value="GST_NTER"/>
    <property type="match status" value="1"/>
</dbReference>
<dbReference type="PANTHER" id="PTHR11571">
    <property type="entry name" value="GLUTATHIONE S-TRANSFERASE"/>
    <property type="match status" value="1"/>
</dbReference>
<dbReference type="InterPro" id="IPR036282">
    <property type="entry name" value="Glutathione-S-Trfase_C_sf"/>
</dbReference>
<dbReference type="GO" id="GO:0006749">
    <property type="term" value="P:glutathione metabolic process"/>
    <property type="evidence" value="ECO:0007669"/>
    <property type="project" value="TreeGrafter"/>
</dbReference>
<accession>A0A439DEC9</accession>
<dbReference type="SUPFAM" id="SSF47616">
    <property type="entry name" value="GST C-terminal domain-like"/>
    <property type="match status" value="1"/>
</dbReference>
<evidence type="ECO:0000259" key="1">
    <source>
        <dbReference type="PROSITE" id="PS50404"/>
    </source>
</evidence>
<dbReference type="Gene3D" id="3.40.30.10">
    <property type="entry name" value="Glutaredoxin"/>
    <property type="match status" value="1"/>
</dbReference>
<evidence type="ECO:0000259" key="2">
    <source>
        <dbReference type="PROSITE" id="PS50405"/>
    </source>
</evidence>